<accession>V5H2A6</accession>
<sequence length="413" mass="45886">FVDSTGLKMAAKSVICCVITILIVNANTVFSVDLPESLGRYQKAILSKNPSEELNNIINQDLSRTSVHSYVKSLIPHSIENLRQAYASEDLLEILVRKYTEDQRVKEAASNNDIQSVLDVLNSEIGGVVLVISNSSIVVDVDALAEVFRTYTKTYINQLYPGNFYLQIVANTVVDEQIKVLIADLKSLLVNKGIPVNLVGEIISLISNSGRAKRDLVIDLILSMLRPQIAVFLTPIQTEFNTIVNEILTVILSFYSASAQSNPIFDIIANFVNVVVLRVAEVIVVIQTDVNNLFDNIINGTIVTTSRKRRDVDLEFENFYNLESVALQIPHRRVTRDIISDIFTLVTDPISLIFNTLVSPITNILNIVIKNVFIFILSSQYETIGSLVTLPLRLIVNTVIDTILSCTDCISIV</sequence>
<reference evidence="1" key="1">
    <citation type="submission" date="2013-07" db="EMBL/GenBank/DDBJ databases">
        <title>Midgut Transcriptome Profiling of Anoplphora glabripennis, a Lignocellulose Degrading, Wood-Boring Cerambycid.</title>
        <authorList>
            <person name="Scully E.D."/>
            <person name="Hoover K."/>
            <person name="Carlson J.E."/>
            <person name="Tien M."/>
            <person name="Geib S.M."/>
        </authorList>
    </citation>
    <scope>NUCLEOTIDE SEQUENCE</scope>
</reference>
<proteinExistence type="predicted"/>
<dbReference type="OrthoDB" id="6728798at2759"/>
<feature type="non-terminal residue" evidence="1">
    <location>
        <position position="1"/>
    </location>
</feature>
<name>V5H2A6_ANOGL</name>
<protein>
    <submittedName>
        <fullName evidence="1">Uncharacterized protein</fullName>
    </submittedName>
</protein>
<organism evidence="1">
    <name type="scientific">Anoplophora glabripennis</name>
    <name type="common">Asian longhorn beetle</name>
    <name type="synonym">Anoplophora nobilis</name>
    <dbReference type="NCBI Taxonomy" id="217634"/>
    <lineage>
        <taxon>Eukaryota</taxon>
        <taxon>Metazoa</taxon>
        <taxon>Ecdysozoa</taxon>
        <taxon>Arthropoda</taxon>
        <taxon>Hexapoda</taxon>
        <taxon>Insecta</taxon>
        <taxon>Pterygota</taxon>
        <taxon>Neoptera</taxon>
        <taxon>Endopterygota</taxon>
        <taxon>Coleoptera</taxon>
        <taxon>Polyphaga</taxon>
        <taxon>Cucujiformia</taxon>
        <taxon>Chrysomeloidea</taxon>
        <taxon>Cerambycidae</taxon>
        <taxon>Lamiinae</taxon>
        <taxon>Lamiini</taxon>
        <taxon>Anoplophora</taxon>
    </lineage>
</organism>
<dbReference type="EMBL" id="GALX01001523">
    <property type="protein sequence ID" value="JAB66943.1"/>
    <property type="molecule type" value="Transcribed_RNA"/>
</dbReference>
<evidence type="ECO:0000313" key="1">
    <source>
        <dbReference type="EMBL" id="JAB66943.1"/>
    </source>
</evidence>
<dbReference type="AlphaFoldDB" id="V5H2A6"/>